<dbReference type="Proteomes" id="UP000254978">
    <property type="component" value="Unassembled WGS sequence"/>
</dbReference>
<reference evidence="3 4" key="1">
    <citation type="submission" date="2018-06" db="EMBL/GenBank/DDBJ databases">
        <authorList>
            <consortium name="Pathogen Informatics"/>
            <person name="Doyle S."/>
        </authorList>
    </citation>
    <scope>NUCLEOTIDE SEQUENCE [LARGE SCALE GENOMIC DNA]</scope>
    <source>
        <strain evidence="3 4">NCTC10821</strain>
    </source>
</reference>
<keyword evidence="1 3" id="KW-0378">Hydrolase</keyword>
<sequence length="235" mass="24996">MKSPHHYVNSERRDLDTGGAFAAFLDPAHTAVVSIDMHAGHLSERADCPCPAPRGREIIAAVNAFHTQARRAGVPVIHVRSELRGSGRDDVGGSSPSAWRITFPQLVGDIPGASQHALAGSEWTEFVTEVLPGDEVVTGKKRLSAFYPTDLDFLLRQMGTRAVVLDGIMADCCVLNSAFEASNLGYRVAVPADLVRGTNKELEEAALAMISLHIGLVTDADVIAAAWAAADRTSG</sequence>
<dbReference type="EC" id="3.5.1.-" evidence="3"/>
<dbReference type="InterPro" id="IPR036380">
    <property type="entry name" value="Isochorismatase-like_sf"/>
</dbReference>
<name>A0A378TIH7_9MYCO</name>
<gene>
    <name evidence="3" type="primary">rutB_2</name>
    <name evidence="3" type="ORF">NCTC10821_03990</name>
</gene>
<feature type="domain" description="Isochorismatase-like" evidence="2">
    <location>
        <begin position="30"/>
        <end position="221"/>
    </location>
</feature>
<dbReference type="InterPro" id="IPR000868">
    <property type="entry name" value="Isochorismatase-like_dom"/>
</dbReference>
<dbReference type="EMBL" id="UGQT01000001">
    <property type="protein sequence ID" value="STZ60450.1"/>
    <property type="molecule type" value="Genomic_DNA"/>
</dbReference>
<protein>
    <submittedName>
        <fullName evidence="3">Isochorismatase hydrolase</fullName>
        <ecNumber evidence="3">3.5.1.-</ecNumber>
    </submittedName>
</protein>
<evidence type="ECO:0000313" key="3">
    <source>
        <dbReference type="EMBL" id="STZ60450.1"/>
    </source>
</evidence>
<proteinExistence type="predicted"/>
<dbReference type="GO" id="GO:0016787">
    <property type="term" value="F:hydrolase activity"/>
    <property type="evidence" value="ECO:0007669"/>
    <property type="project" value="UniProtKB-KW"/>
</dbReference>
<dbReference type="Pfam" id="PF00857">
    <property type="entry name" value="Isochorismatase"/>
    <property type="match status" value="1"/>
</dbReference>
<dbReference type="Gene3D" id="3.40.50.850">
    <property type="entry name" value="Isochorismatase-like"/>
    <property type="match status" value="1"/>
</dbReference>
<dbReference type="InterPro" id="IPR050272">
    <property type="entry name" value="Isochorismatase-like_hydrls"/>
</dbReference>
<dbReference type="PANTHER" id="PTHR43540:SF6">
    <property type="entry name" value="ISOCHORISMATASE-LIKE DOMAIN-CONTAINING PROTEIN"/>
    <property type="match status" value="1"/>
</dbReference>
<evidence type="ECO:0000256" key="1">
    <source>
        <dbReference type="ARBA" id="ARBA00022801"/>
    </source>
</evidence>
<evidence type="ECO:0000259" key="2">
    <source>
        <dbReference type="Pfam" id="PF00857"/>
    </source>
</evidence>
<dbReference type="SUPFAM" id="SSF52499">
    <property type="entry name" value="Isochorismatase-like hydrolases"/>
    <property type="match status" value="1"/>
</dbReference>
<organism evidence="3 4">
    <name type="scientific">Mycolicibacterium tokaiense</name>
    <dbReference type="NCBI Taxonomy" id="39695"/>
    <lineage>
        <taxon>Bacteria</taxon>
        <taxon>Bacillati</taxon>
        <taxon>Actinomycetota</taxon>
        <taxon>Actinomycetes</taxon>
        <taxon>Mycobacteriales</taxon>
        <taxon>Mycobacteriaceae</taxon>
        <taxon>Mycolicibacterium</taxon>
    </lineage>
</organism>
<keyword evidence="4" id="KW-1185">Reference proteome</keyword>
<evidence type="ECO:0000313" key="4">
    <source>
        <dbReference type="Proteomes" id="UP000254978"/>
    </source>
</evidence>
<dbReference type="RefSeq" id="WP_197746394.1">
    <property type="nucleotide sequence ID" value="NZ_AP022600.1"/>
</dbReference>
<dbReference type="PANTHER" id="PTHR43540">
    <property type="entry name" value="PEROXYUREIDOACRYLATE/UREIDOACRYLATE AMIDOHYDROLASE-RELATED"/>
    <property type="match status" value="1"/>
</dbReference>
<dbReference type="AlphaFoldDB" id="A0A378TIH7"/>
<accession>A0A378TIH7</accession>
<dbReference type="CDD" id="cd00431">
    <property type="entry name" value="cysteine_hydrolases"/>
    <property type="match status" value="1"/>
</dbReference>